<sequence length="63" mass="7406">MNLSTDNSTSKQATSNLVYNRSQPLFTLFFWERVCTLHFIPKDHLLELNTSQKNGLLKPYYQL</sequence>
<accession>A0A0A9EEH1</accession>
<dbReference type="EMBL" id="GBRH01201620">
    <property type="protein sequence ID" value="JAD96275.1"/>
    <property type="molecule type" value="Transcribed_RNA"/>
</dbReference>
<reference evidence="1" key="1">
    <citation type="submission" date="2014-09" db="EMBL/GenBank/DDBJ databases">
        <authorList>
            <person name="Magalhaes I.L.F."/>
            <person name="Oliveira U."/>
            <person name="Santos F.R."/>
            <person name="Vidigal T.H.D.A."/>
            <person name="Brescovit A.D."/>
            <person name="Santos A.J."/>
        </authorList>
    </citation>
    <scope>NUCLEOTIDE SEQUENCE</scope>
    <source>
        <tissue evidence="1">Shoot tissue taken approximately 20 cm above the soil surface</tissue>
    </source>
</reference>
<dbReference type="AlphaFoldDB" id="A0A0A9EEH1"/>
<proteinExistence type="predicted"/>
<evidence type="ECO:0000313" key="1">
    <source>
        <dbReference type="EMBL" id="JAD96275.1"/>
    </source>
</evidence>
<organism evidence="1">
    <name type="scientific">Arundo donax</name>
    <name type="common">Giant reed</name>
    <name type="synonym">Donax arundinaceus</name>
    <dbReference type="NCBI Taxonomy" id="35708"/>
    <lineage>
        <taxon>Eukaryota</taxon>
        <taxon>Viridiplantae</taxon>
        <taxon>Streptophyta</taxon>
        <taxon>Embryophyta</taxon>
        <taxon>Tracheophyta</taxon>
        <taxon>Spermatophyta</taxon>
        <taxon>Magnoliopsida</taxon>
        <taxon>Liliopsida</taxon>
        <taxon>Poales</taxon>
        <taxon>Poaceae</taxon>
        <taxon>PACMAD clade</taxon>
        <taxon>Arundinoideae</taxon>
        <taxon>Arundineae</taxon>
        <taxon>Arundo</taxon>
    </lineage>
</organism>
<name>A0A0A9EEH1_ARUDO</name>
<reference evidence="1" key="2">
    <citation type="journal article" date="2015" name="Data Brief">
        <title>Shoot transcriptome of the giant reed, Arundo donax.</title>
        <authorList>
            <person name="Barrero R.A."/>
            <person name="Guerrero F.D."/>
            <person name="Moolhuijzen P."/>
            <person name="Goolsby J.A."/>
            <person name="Tidwell J."/>
            <person name="Bellgard S.E."/>
            <person name="Bellgard M.I."/>
        </authorList>
    </citation>
    <scope>NUCLEOTIDE SEQUENCE</scope>
    <source>
        <tissue evidence="1">Shoot tissue taken approximately 20 cm above the soil surface</tissue>
    </source>
</reference>
<protein>
    <submittedName>
        <fullName evidence="1">Uncharacterized protein</fullName>
    </submittedName>
</protein>